<keyword evidence="3" id="KW-0808">Transferase</keyword>
<feature type="domain" description="ABC1 atypical kinase-like" evidence="2">
    <location>
        <begin position="85"/>
        <end position="328"/>
    </location>
</feature>
<reference evidence="3 4" key="1">
    <citation type="submission" date="2019-03" db="EMBL/GenBank/DDBJ databases">
        <title>Genomic Encyclopedia of Type Strains, Phase IV (KMG-IV): sequencing the most valuable type-strain genomes for metagenomic binning, comparative biology and taxonomic classification.</title>
        <authorList>
            <person name="Goeker M."/>
        </authorList>
    </citation>
    <scope>NUCLEOTIDE SEQUENCE [LARGE SCALE GENOMIC DNA]</scope>
    <source>
        <strain evidence="3 4">DSM 22958</strain>
    </source>
</reference>
<dbReference type="GO" id="GO:0016301">
    <property type="term" value="F:kinase activity"/>
    <property type="evidence" value="ECO:0007669"/>
    <property type="project" value="UniProtKB-KW"/>
</dbReference>
<dbReference type="InterPro" id="IPR050154">
    <property type="entry name" value="UbiB_kinase"/>
</dbReference>
<sequence length="452" mass="49308">MSGEQDREGNRFGARMARYARVGAGLGGAAARVAGARLRGGDPAAEAVALAGALGGLKGPLMKVAQLVAAIPDLVPPEYAAEFQKLQSQAPPMGPAFVRRRMMAELGAGWRERFADFDLTPAAAASLGQVHRARSLDGESLACKLQYPDMQSAVAADLKQLDVALALHRRMGAAIDTRDIAVELAERLREELDYVREAKHVALYNHMLADVAEVRTPRARPTLSTGRLLTLTWLDGGPMLERRDEPQETRNRLARAMFAAWWRPFGRFGVIHGDPHPGNYTVFTDGSGDPAGVNLLDYGCVRVFSPRFVGGVVDLYEGLLHDRADQIAHAYETWGFANLNADVIAVLNVWARFIYGPLLDDRERTIADGVAPGAYGRREAFQVHQALRRLGPLRIPREFVFMDRAAVGLGAVFLHLDARLNFHRLFAQTIAGFTREGLAERQGAALAQAGLC</sequence>
<keyword evidence="4" id="KW-1185">Reference proteome</keyword>
<dbReference type="InterPro" id="IPR034646">
    <property type="entry name" value="ADCK3_dom"/>
</dbReference>
<accession>A0A4V2RX88</accession>
<name>A0A4V2RX88_9HYPH</name>
<dbReference type="EMBL" id="SLWL01000009">
    <property type="protein sequence ID" value="TCO12510.1"/>
    <property type="molecule type" value="Genomic_DNA"/>
</dbReference>
<dbReference type="InterPro" id="IPR011009">
    <property type="entry name" value="Kinase-like_dom_sf"/>
</dbReference>
<dbReference type="CDD" id="cd13970">
    <property type="entry name" value="ABC1_ADCK3"/>
    <property type="match status" value="1"/>
</dbReference>
<dbReference type="PANTHER" id="PTHR10566">
    <property type="entry name" value="CHAPERONE-ACTIVITY OF BC1 COMPLEX CABC1 -RELATED"/>
    <property type="match status" value="1"/>
</dbReference>
<comment type="caution">
    <text evidence="3">The sequence shown here is derived from an EMBL/GenBank/DDBJ whole genome shotgun (WGS) entry which is preliminary data.</text>
</comment>
<gene>
    <name evidence="3" type="ORF">EV666_109158</name>
</gene>
<keyword evidence="3" id="KW-0418">Kinase</keyword>
<protein>
    <submittedName>
        <fullName evidence="3">Putative unusual protein kinase regulating ubiquinone biosynthesis (AarF/ABC1/UbiB family)</fullName>
    </submittedName>
</protein>
<dbReference type="PANTHER" id="PTHR10566:SF113">
    <property type="entry name" value="PROTEIN ACTIVITY OF BC1 COMPLEX KINASE 7, CHLOROPLASTIC"/>
    <property type="match status" value="1"/>
</dbReference>
<evidence type="ECO:0000259" key="2">
    <source>
        <dbReference type="Pfam" id="PF03109"/>
    </source>
</evidence>
<dbReference type="AlphaFoldDB" id="A0A4V2RX88"/>
<dbReference type="SUPFAM" id="SSF56112">
    <property type="entry name" value="Protein kinase-like (PK-like)"/>
    <property type="match status" value="1"/>
</dbReference>
<proteinExistence type="inferred from homology"/>
<evidence type="ECO:0000313" key="4">
    <source>
        <dbReference type="Proteomes" id="UP000294881"/>
    </source>
</evidence>
<evidence type="ECO:0000313" key="3">
    <source>
        <dbReference type="EMBL" id="TCO12510.1"/>
    </source>
</evidence>
<dbReference type="Pfam" id="PF03109">
    <property type="entry name" value="ABC1"/>
    <property type="match status" value="1"/>
</dbReference>
<dbReference type="Proteomes" id="UP000294881">
    <property type="component" value="Unassembled WGS sequence"/>
</dbReference>
<dbReference type="InterPro" id="IPR004147">
    <property type="entry name" value="ABC1_dom"/>
</dbReference>
<organism evidence="3 4">
    <name type="scientific">Camelimonas lactis</name>
    <dbReference type="NCBI Taxonomy" id="659006"/>
    <lineage>
        <taxon>Bacteria</taxon>
        <taxon>Pseudomonadati</taxon>
        <taxon>Pseudomonadota</taxon>
        <taxon>Alphaproteobacteria</taxon>
        <taxon>Hyphomicrobiales</taxon>
        <taxon>Chelatococcaceae</taxon>
        <taxon>Camelimonas</taxon>
    </lineage>
</organism>
<comment type="similarity">
    <text evidence="1">Belongs to the protein kinase superfamily. ADCK protein kinase family.</text>
</comment>
<keyword evidence="3" id="KW-0830">Ubiquinone</keyword>
<evidence type="ECO:0000256" key="1">
    <source>
        <dbReference type="ARBA" id="ARBA00009670"/>
    </source>
</evidence>